<comment type="caution">
    <text evidence="1">The sequence shown here is derived from an EMBL/GenBank/DDBJ whole genome shotgun (WGS) entry which is preliminary data.</text>
</comment>
<organism evidence="1 2">
    <name type="scientific">Halococcus thailandensis JCM 13552</name>
    <dbReference type="NCBI Taxonomy" id="1227457"/>
    <lineage>
        <taxon>Archaea</taxon>
        <taxon>Methanobacteriati</taxon>
        <taxon>Methanobacteriota</taxon>
        <taxon>Stenosarchaea group</taxon>
        <taxon>Halobacteria</taxon>
        <taxon>Halobacteriales</taxon>
        <taxon>Halococcaceae</taxon>
        <taxon>Halococcus</taxon>
    </lineage>
</organism>
<reference evidence="1 2" key="1">
    <citation type="journal article" date="2014" name="PLoS Genet.">
        <title>Phylogenetically driven sequencing of extremely halophilic archaea reveals strategies for static and dynamic osmo-response.</title>
        <authorList>
            <person name="Becker E.A."/>
            <person name="Seitzer P.M."/>
            <person name="Tritt A."/>
            <person name="Larsen D."/>
            <person name="Krusor M."/>
            <person name="Yao A.I."/>
            <person name="Wu D."/>
            <person name="Madern D."/>
            <person name="Eisen J.A."/>
            <person name="Darling A.E."/>
            <person name="Facciotti M.T."/>
        </authorList>
    </citation>
    <scope>NUCLEOTIDE SEQUENCE [LARGE SCALE GENOMIC DNA]</scope>
    <source>
        <strain evidence="1 2">JCM 13552</strain>
    </source>
</reference>
<proteinExistence type="predicted"/>
<accession>M0NDX4</accession>
<gene>
    <name evidence="1" type="ORF">C451_04446</name>
</gene>
<sequence length="103" mass="10973">MNPTASESAVFEEFSVDEPWASNHVWANTTLKSTPAASNVTTISVIRENGQVFSTHQVTSGQTNVLLALPTNRNATLVASNSKNSTTIEKTNVSVIGIDPLSQ</sequence>
<dbReference type="EMBL" id="AOMF01000099">
    <property type="protein sequence ID" value="EMA56021.1"/>
    <property type="molecule type" value="Genomic_DNA"/>
</dbReference>
<dbReference type="AlphaFoldDB" id="M0NDX4"/>
<evidence type="ECO:0000313" key="2">
    <source>
        <dbReference type="Proteomes" id="UP000011680"/>
    </source>
</evidence>
<protein>
    <submittedName>
        <fullName evidence="1">Uncharacterized protein</fullName>
    </submittedName>
</protein>
<evidence type="ECO:0000313" key="1">
    <source>
        <dbReference type="EMBL" id="EMA56021.1"/>
    </source>
</evidence>
<dbReference type="PATRIC" id="fig|1227457.3.peg.799"/>
<keyword evidence="2" id="KW-1185">Reference proteome</keyword>
<dbReference type="Proteomes" id="UP000011680">
    <property type="component" value="Unassembled WGS sequence"/>
</dbReference>
<name>M0NDX4_9EURY</name>